<dbReference type="STRING" id="590646.G3B2N8"/>
<dbReference type="GO" id="GO:0046872">
    <property type="term" value="F:metal ion binding"/>
    <property type="evidence" value="ECO:0007669"/>
    <property type="project" value="UniProtKB-KW"/>
</dbReference>
<evidence type="ECO:0000259" key="6">
    <source>
        <dbReference type="SMART" id="SM00863"/>
    </source>
</evidence>
<evidence type="ECO:0000256" key="5">
    <source>
        <dbReference type="SAM" id="MobiDB-lite"/>
    </source>
</evidence>
<dbReference type="SUPFAM" id="SSF50447">
    <property type="entry name" value="Translation proteins"/>
    <property type="match status" value="1"/>
</dbReference>
<feature type="domain" description="Threonyl/alanyl tRNA synthetase SAD" evidence="6">
    <location>
        <begin position="220"/>
        <end position="263"/>
    </location>
</feature>
<dbReference type="InterPro" id="IPR012947">
    <property type="entry name" value="tRNA_SAD"/>
</dbReference>
<dbReference type="eggNOG" id="KOG2105">
    <property type="taxonomic scope" value="Eukaryota"/>
</dbReference>
<gene>
    <name evidence="7" type="ORF">CANTEDRAFT_97577</name>
</gene>
<name>G3B2N8_CANTC</name>
<protein>
    <submittedName>
        <fullName evidence="7">ThrRS/AlaRS common domain-containing protein</fullName>
    </submittedName>
</protein>
<dbReference type="SMART" id="SM00863">
    <property type="entry name" value="tRNA_SAD"/>
    <property type="match status" value="1"/>
</dbReference>
<dbReference type="PANTHER" id="PTHR43462:SF1">
    <property type="entry name" value="ALANYL-TRNA EDITING PROTEIN AARSD1"/>
    <property type="match status" value="1"/>
</dbReference>
<dbReference type="InterPro" id="IPR009000">
    <property type="entry name" value="Transl_B-barrel_sf"/>
</dbReference>
<keyword evidence="4" id="KW-0862">Zinc</keyword>
<feature type="region of interest" description="Disordered" evidence="5">
    <location>
        <begin position="35"/>
        <end position="55"/>
    </location>
</feature>
<dbReference type="RefSeq" id="XP_006685914.1">
    <property type="nucleotide sequence ID" value="XM_006685851.1"/>
</dbReference>
<comment type="similarity">
    <text evidence="2">Belongs to the class-II aminoacyl-tRNA synthetase family. Alax-L subfamily.</text>
</comment>
<keyword evidence="3" id="KW-0479">Metal-binding</keyword>
<dbReference type="HOGENOM" id="CLU_004485_7_1_1"/>
<dbReference type="Pfam" id="PF07973">
    <property type="entry name" value="tRNA_SAD"/>
    <property type="match status" value="1"/>
</dbReference>
<dbReference type="OrthoDB" id="288942at2759"/>
<dbReference type="Proteomes" id="UP000000707">
    <property type="component" value="Unassembled WGS sequence"/>
</dbReference>
<dbReference type="InterPro" id="IPR018163">
    <property type="entry name" value="Thr/Ala-tRNA-synth_IIc_edit"/>
</dbReference>
<dbReference type="GO" id="GO:0005524">
    <property type="term" value="F:ATP binding"/>
    <property type="evidence" value="ECO:0007669"/>
    <property type="project" value="InterPro"/>
</dbReference>
<dbReference type="GO" id="GO:0043039">
    <property type="term" value="P:tRNA aminoacylation"/>
    <property type="evidence" value="ECO:0007669"/>
    <property type="project" value="InterPro"/>
</dbReference>
<dbReference type="Gene3D" id="2.40.30.130">
    <property type="match status" value="1"/>
</dbReference>
<evidence type="ECO:0000313" key="8">
    <source>
        <dbReference type="Proteomes" id="UP000000707"/>
    </source>
</evidence>
<sequence length="448" mass="49551">MATKTGSTIVGALACQKESFLKTLATTVCSCEPHKGHITPKDKQNKNKKKKDSDASNGTEVKYAIELADTVIFPEGGGQPCDQGFIKSETDEVFVSEAIREGLTALHLSNKPLVPGTKVNVSMDWARRFDHMQQHTGQHLVSAIFDQYDLETLSWGMGDVTCYVELPKKVDEELVNEVNQKVNQAILDAIPITVEVPDGHGHELDLSHLPDDYDISKGLVRIVSIGNLDRNPCCGTHLKNTSQIQAVSILNQVNVRGGNSRVHFVCGSRVYKFAQKNYDILKNVSGGLLSCQPDEVYEKTKLLNDNYREANSTKNNLLKELMGLEAKRMFESFKNGSTLEWAYRKDTDAESLNLLQKELLTLVNNNKDSGIDLDKTHTAVMFTGLVNEPGTIKIMGPESTELSGEIKKILSTIKGGGKGSSFQGKISKYEKGEIDSLVNYLNNFRLHE</sequence>
<feature type="compositionally biased region" description="Basic and acidic residues" evidence="5">
    <location>
        <begin position="35"/>
        <end position="45"/>
    </location>
</feature>
<proteinExistence type="inferred from homology"/>
<evidence type="ECO:0000313" key="7">
    <source>
        <dbReference type="EMBL" id="EGV65108.1"/>
    </source>
</evidence>
<keyword evidence="8" id="KW-1185">Reference proteome</keyword>
<dbReference type="InterPro" id="IPR051335">
    <property type="entry name" value="Alanyl-tRNA_Editing_Enzymes"/>
</dbReference>
<evidence type="ECO:0000256" key="4">
    <source>
        <dbReference type="ARBA" id="ARBA00022833"/>
    </source>
</evidence>
<evidence type="ECO:0000256" key="2">
    <source>
        <dbReference type="ARBA" id="ARBA00008429"/>
    </source>
</evidence>
<evidence type="ECO:0000256" key="3">
    <source>
        <dbReference type="ARBA" id="ARBA00022723"/>
    </source>
</evidence>
<dbReference type="EMBL" id="GL996515">
    <property type="protein sequence ID" value="EGV65108.1"/>
    <property type="molecule type" value="Genomic_DNA"/>
</dbReference>
<accession>G3B2N8</accession>
<dbReference type="KEGG" id="cten:18250697"/>
<dbReference type="Gene3D" id="3.30.980.10">
    <property type="entry name" value="Threonyl-trna Synthetase, Chain A, domain 2"/>
    <property type="match status" value="1"/>
</dbReference>
<dbReference type="SUPFAM" id="SSF55186">
    <property type="entry name" value="ThrRS/AlaRS common domain"/>
    <property type="match status" value="1"/>
</dbReference>
<comment type="cofactor">
    <cofactor evidence="1">
        <name>Zn(2+)</name>
        <dbReference type="ChEBI" id="CHEBI:29105"/>
    </cofactor>
</comment>
<dbReference type="AlphaFoldDB" id="G3B2N8"/>
<dbReference type="GO" id="GO:0004812">
    <property type="term" value="F:aminoacyl-tRNA ligase activity"/>
    <property type="evidence" value="ECO:0007669"/>
    <property type="project" value="InterPro"/>
</dbReference>
<organism evidence="8">
    <name type="scientific">Candida tenuis (strain ATCC 10573 / BCRC 21748 / CBS 615 / JCM 9827 / NBRC 10315 / NRRL Y-1498 / VKM Y-70)</name>
    <name type="common">Yeast</name>
    <name type="synonym">Yamadazyma tenuis</name>
    <dbReference type="NCBI Taxonomy" id="590646"/>
    <lineage>
        <taxon>Eukaryota</taxon>
        <taxon>Fungi</taxon>
        <taxon>Dikarya</taxon>
        <taxon>Ascomycota</taxon>
        <taxon>Saccharomycotina</taxon>
        <taxon>Pichiomycetes</taxon>
        <taxon>Debaryomycetaceae</taxon>
        <taxon>Yamadazyma</taxon>
    </lineage>
</organism>
<dbReference type="GO" id="GO:0002196">
    <property type="term" value="F:Ser-tRNA(Ala) deacylase activity"/>
    <property type="evidence" value="ECO:0007669"/>
    <property type="project" value="TreeGrafter"/>
</dbReference>
<dbReference type="GeneID" id="18250697"/>
<evidence type="ECO:0000256" key="1">
    <source>
        <dbReference type="ARBA" id="ARBA00001947"/>
    </source>
</evidence>
<dbReference type="PANTHER" id="PTHR43462">
    <property type="entry name" value="ALANYL-TRNA EDITING PROTEIN"/>
    <property type="match status" value="1"/>
</dbReference>
<reference evidence="7 8" key="1">
    <citation type="journal article" date="2011" name="Proc. Natl. Acad. Sci. U.S.A.">
        <title>Comparative genomics of xylose-fermenting fungi for enhanced biofuel production.</title>
        <authorList>
            <person name="Wohlbach D.J."/>
            <person name="Kuo A."/>
            <person name="Sato T.K."/>
            <person name="Potts K.M."/>
            <person name="Salamov A.A."/>
            <person name="LaButti K.M."/>
            <person name="Sun H."/>
            <person name="Clum A."/>
            <person name="Pangilinan J.L."/>
            <person name="Lindquist E.A."/>
            <person name="Lucas S."/>
            <person name="Lapidus A."/>
            <person name="Jin M."/>
            <person name="Gunawan C."/>
            <person name="Balan V."/>
            <person name="Dale B.E."/>
            <person name="Jeffries T.W."/>
            <person name="Zinkel R."/>
            <person name="Barry K.W."/>
            <person name="Grigoriev I.V."/>
            <person name="Gasch A.P."/>
        </authorList>
    </citation>
    <scope>NUCLEOTIDE SEQUENCE [LARGE SCALE GENOMIC DNA]</scope>
    <source>
        <strain evidence="8">ATCC 10573 / BCRC 21748 / CBS 615 / JCM 9827 / NBRC 10315 / NRRL Y-1498 / VKM Y-70</strain>
    </source>
</reference>
<dbReference type="PROSITE" id="PS51257">
    <property type="entry name" value="PROKAR_LIPOPROTEIN"/>
    <property type="match status" value="1"/>
</dbReference>